<gene>
    <name evidence="1" type="ORF">JKF63_05487</name>
</gene>
<evidence type="ECO:0000313" key="2">
    <source>
        <dbReference type="Proteomes" id="UP000674318"/>
    </source>
</evidence>
<reference evidence="1 2" key="1">
    <citation type="submission" date="2021-02" db="EMBL/GenBank/DDBJ databases">
        <title>Porcisia hertigi Genome sequencing and assembly.</title>
        <authorList>
            <person name="Almutairi H."/>
            <person name="Gatherer D."/>
        </authorList>
    </citation>
    <scope>NUCLEOTIDE SEQUENCE [LARGE SCALE GENOMIC DNA]</scope>
    <source>
        <strain evidence="1 2">C119</strain>
    </source>
</reference>
<protein>
    <submittedName>
        <fullName evidence="1">Uncharacterized protein</fullName>
    </submittedName>
</protein>
<proteinExistence type="predicted"/>
<accession>A0A836IBI1</accession>
<dbReference type="GeneID" id="94291522"/>
<dbReference type="RefSeq" id="XP_067758120.1">
    <property type="nucleotide sequence ID" value="XM_067901445.1"/>
</dbReference>
<organism evidence="1 2">
    <name type="scientific">Porcisia hertigi</name>
    <dbReference type="NCBI Taxonomy" id="2761500"/>
    <lineage>
        <taxon>Eukaryota</taxon>
        <taxon>Discoba</taxon>
        <taxon>Euglenozoa</taxon>
        <taxon>Kinetoplastea</taxon>
        <taxon>Metakinetoplastina</taxon>
        <taxon>Trypanosomatida</taxon>
        <taxon>Trypanosomatidae</taxon>
        <taxon>Leishmaniinae</taxon>
        <taxon>Porcisia</taxon>
    </lineage>
</organism>
<sequence length="83" mass="8793">MSGVQIAAFSKYFAIGGLCAVLCCARHSAFLIADDSQRFQGLCSSVARYADAATALEEYVESKGLSIAKIQSSMSLPLPTKVK</sequence>
<dbReference type="AlphaFoldDB" id="A0A836IBI1"/>
<comment type="caution">
    <text evidence="1">The sequence shown here is derived from an EMBL/GenBank/DDBJ whole genome shotgun (WGS) entry which is preliminary data.</text>
</comment>
<keyword evidence="2" id="KW-1185">Reference proteome</keyword>
<evidence type="ECO:0000313" key="1">
    <source>
        <dbReference type="EMBL" id="KAG5508231.1"/>
    </source>
</evidence>
<dbReference type="OrthoDB" id="269747at2759"/>
<dbReference type="KEGG" id="phet:94291522"/>
<dbReference type="Proteomes" id="UP000674318">
    <property type="component" value="Chromosome 17"/>
</dbReference>
<name>A0A836IBI1_9TRYP</name>
<dbReference type="EMBL" id="JAFJZO010000017">
    <property type="protein sequence ID" value="KAG5508231.1"/>
    <property type="molecule type" value="Genomic_DNA"/>
</dbReference>